<dbReference type="SUPFAM" id="SSF53448">
    <property type="entry name" value="Nucleotide-diphospho-sugar transferases"/>
    <property type="match status" value="1"/>
</dbReference>
<dbReference type="CDD" id="cd03801">
    <property type="entry name" value="GT4_PimA-like"/>
    <property type="match status" value="1"/>
</dbReference>
<dbReference type="Pfam" id="PF13692">
    <property type="entry name" value="Glyco_trans_1_4"/>
    <property type="match status" value="1"/>
</dbReference>
<keyword evidence="2" id="KW-0808">Transferase</keyword>
<evidence type="ECO:0000259" key="1">
    <source>
        <dbReference type="Pfam" id="PF00535"/>
    </source>
</evidence>
<dbReference type="PANTHER" id="PTHR43179">
    <property type="entry name" value="RHAMNOSYLTRANSFERASE WBBL"/>
    <property type="match status" value="1"/>
</dbReference>
<dbReference type="RefSeq" id="WP_080150496.1">
    <property type="nucleotide sequence ID" value="NZ_FWEU01000006.1"/>
</dbReference>
<dbReference type="Proteomes" id="UP000191133">
    <property type="component" value="Unassembled WGS sequence"/>
</dbReference>
<protein>
    <submittedName>
        <fullName evidence="2">Glycosyltransferase, GT2 family</fullName>
    </submittedName>
</protein>
<dbReference type="Gene3D" id="3.90.550.10">
    <property type="entry name" value="Spore Coat Polysaccharide Biosynthesis Protein SpsA, Chain A"/>
    <property type="match status" value="1"/>
</dbReference>
<dbReference type="CDD" id="cd04186">
    <property type="entry name" value="GT_2_like_c"/>
    <property type="match status" value="1"/>
</dbReference>
<accession>A0A1W1H3A6</accession>
<dbReference type="Pfam" id="PF00535">
    <property type="entry name" value="Glycos_transf_2"/>
    <property type="match status" value="1"/>
</dbReference>
<evidence type="ECO:0000313" key="3">
    <source>
        <dbReference type="Proteomes" id="UP000191133"/>
    </source>
</evidence>
<evidence type="ECO:0000313" key="2">
    <source>
        <dbReference type="EMBL" id="SLM26066.1"/>
    </source>
</evidence>
<dbReference type="AlphaFoldDB" id="A0A1W1H3A6"/>
<gene>
    <name evidence="2" type="ORF">SAMN04488690_3824</name>
</gene>
<dbReference type="SUPFAM" id="SSF53756">
    <property type="entry name" value="UDP-Glycosyltransferase/glycogen phosphorylase"/>
    <property type="match status" value="1"/>
</dbReference>
<dbReference type="PANTHER" id="PTHR43179:SF7">
    <property type="entry name" value="RHAMNOSYLTRANSFERASE WBBL"/>
    <property type="match status" value="1"/>
</dbReference>
<dbReference type="Gene3D" id="3.40.50.2000">
    <property type="entry name" value="Glycogen Phosphorylase B"/>
    <property type="match status" value="1"/>
</dbReference>
<feature type="domain" description="Glycosyltransferase 2-like" evidence="1">
    <location>
        <begin position="75"/>
        <end position="197"/>
    </location>
</feature>
<organism evidence="2 3">
    <name type="scientific">Stenotrophomonas indicatrix</name>
    <dbReference type="NCBI Taxonomy" id="2045451"/>
    <lineage>
        <taxon>Bacteria</taxon>
        <taxon>Pseudomonadati</taxon>
        <taxon>Pseudomonadota</taxon>
        <taxon>Gammaproteobacteria</taxon>
        <taxon>Lysobacterales</taxon>
        <taxon>Lysobacteraceae</taxon>
        <taxon>Stenotrophomonas</taxon>
    </lineage>
</organism>
<reference evidence="3" key="1">
    <citation type="submission" date="2016-10" db="EMBL/GenBank/DDBJ databases">
        <authorList>
            <person name="Varghese N."/>
        </authorList>
    </citation>
    <scope>NUCLEOTIDE SEQUENCE [LARGE SCALE GENOMIC DNA]</scope>
    <source>
        <strain evidence="3">92MFCol6.1</strain>
    </source>
</reference>
<dbReference type="InterPro" id="IPR001173">
    <property type="entry name" value="Glyco_trans_2-like"/>
</dbReference>
<sequence>MAMSLAEIRYLINRLTGLARRSLASLRTRGWRATWQRIRVHAQRAVPAPRKPLYLPPAQPFAPFAVPASETPDVSIVIPVYNHVDHTLACLRALAAHPPSVACEILVVDDGSSDATVQWMPQISGLRYEVREHNGGFIEACNDGVSRTRGRYVVLLNNDTVPQPGWLEALLDTFATVADAGLVGSQLLYPDGRLQESGGVIFSDGSGWSYGRFEAADDPRFASLRDVDYCSGAALMLPRALWQQLGGFDTRYKPAYYEDTDLAFRVRAQGLRVLVQPASRVIHDEGTSNGTDTGSGVKAYQVRNQGIFAARWAAELASHPKVGEVPSPALLLRGRRQVLILDEEVPRPERDSGSLRQVNLIRLLLQGGAHVVFVPTRREHGGVATEALQRMGVEVWYAPFLDGVAGWLRSHGTRFNVVMMVRHHVANECLTLLERYAPQARTVFDTVDLHYLRERRGAEVAGDAGLLRNAERTRASELAVMDRCDITVLVSAAEREQLQADAPQVRVELISNLHEVAGTGAPFAQRHDLVFVGGFRHPPNLDAMEWFIGDVFPHIRAALPQVRLHCIGAGAPDTLLDLAATQPGVVMHGFVEDIVPYMDGARIAIAPLRFGAGVKGKINLSMAHGQPVVGTTCAVEGMHLRAGQDVLVADDATGFADAVVRLYQDPVLWQQLAAAGLANVAEHFSLDAASATVQRVFFDQSM</sequence>
<name>A0A1W1H3A6_9GAMM</name>
<dbReference type="GO" id="GO:0016740">
    <property type="term" value="F:transferase activity"/>
    <property type="evidence" value="ECO:0007669"/>
    <property type="project" value="UniProtKB-KW"/>
</dbReference>
<proteinExistence type="predicted"/>
<dbReference type="InterPro" id="IPR029044">
    <property type="entry name" value="Nucleotide-diphossugar_trans"/>
</dbReference>
<dbReference type="EMBL" id="FWEU01000006">
    <property type="protein sequence ID" value="SLM26066.1"/>
    <property type="molecule type" value="Genomic_DNA"/>
</dbReference>